<dbReference type="Proteomes" id="UP000199225">
    <property type="component" value="Unassembled WGS sequence"/>
</dbReference>
<proteinExistence type="predicted"/>
<sequence length="66" mass="7868">MNRYKLDRFQQEFAVLVQEDAESDEVLVLRERLEAFVEPGETLYIDFDDLGNIRNVEVDRDEEMLT</sequence>
<dbReference type="EMBL" id="FNEV01000006">
    <property type="protein sequence ID" value="SDJ49141.1"/>
    <property type="molecule type" value="Genomic_DNA"/>
</dbReference>
<evidence type="ECO:0000313" key="2">
    <source>
        <dbReference type="Proteomes" id="UP000199225"/>
    </source>
</evidence>
<dbReference type="STRING" id="86666.SAMN04490247_2062"/>
<organism evidence="1 2">
    <name type="scientific">Salimicrobium halophilum</name>
    <dbReference type="NCBI Taxonomy" id="86666"/>
    <lineage>
        <taxon>Bacteria</taxon>
        <taxon>Bacillati</taxon>
        <taxon>Bacillota</taxon>
        <taxon>Bacilli</taxon>
        <taxon>Bacillales</taxon>
        <taxon>Bacillaceae</taxon>
        <taxon>Salimicrobium</taxon>
    </lineage>
</organism>
<protein>
    <submittedName>
        <fullName evidence="1">Uncharacterized protein</fullName>
    </submittedName>
</protein>
<dbReference type="OrthoDB" id="2971477at2"/>
<reference evidence="2" key="1">
    <citation type="submission" date="2016-10" db="EMBL/GenBank/DDBJ databases">
        <authorList>
            <person name="Varghese N."/>
            <person name="Submissions S."/>
        </authorList>
    </citation>
    <scope>NUCLEOTIDE SEQUENCE [LARGE SCALE GENOMIC DNA]</scope>
    <source>
        <strain evidence="2">DSM 4771</strain>
    </source>
</reference>
<accession>A0A1G8U5Y3</accession>
<gene>
    <name evidence="1" type="ORF">SAMN04490247_2062</name>
</gene>
<name>A0A1G8U5Y3_9BACI</name>
<evidence type="ECO:0000313" key="1">
    <source>
        <dbReference type="EMBL" id="SDJ49141.1"/>
    </source>
</evidence>
<dbReference type="RefSeq" id="WP_093193790.1">
    <property type="nucleotide sequence ID" value="NZ_FNEV01000006.1"/>
</dbReference>
<keyword evidence="2" id="KW-1185">Reference proteome</keyword>
<dbReference type="AlphaFoldDB" id="A0A1G8U5Y3"/>